<proteinExistence type="predicted"/>
<dbReference type="PROSITE" id="PS00028">
    <property type="entry name" value="ZINC_FINGER_C2H2_1"/>
    <property type="match status" value="1"/>
</dbReference>
<evidence type="ECO:0000313" key="4">
    <source>
        <dbReference type="Proteomes" id="UP001479436"/>
    </source>
</evidence>
<organism evidence="3 4">
    <name type="scientific">Basidiobolus ranarum</name>
    <dbReference type="NCBI Taxonomy" id="34480"/>
    <lineage>
        <taxon>Eukaryota</taxon>
        <taxon>Fungi</taxon>
        <taxon>Fungi incertae sedis</taxon>
        <taxon>Zoopagomycota</taxon>
        <taxon>Entomophthoromycotina</taxon>
        <taxon>Basidiobolomycetes</taxon>
        <taxon>Basidiobolales</taxon>
        <taxon>Basidiobolaceae</taxon>
        <taxon>Basidiobolus</taxon>
    </lineage>
</organism>
<dbReference type="Pfam" id="PF12756">
    <property type="entry name" value="zf-C2H2_2"/>
    <property type="match status" value="1"/>
</dbReference>
<keyword evidence="4" id="KW-1185">Reference proteome</keyword>
<feature type="compositionally biased region" description="Polar residues" evidence="1">
    <location>
        <begin position="1"/>
        <end position="24"/>
    </location>
</feature>
<comment type="caution">
    <text evidence="3">The sequence shown here is derived from an EMBL/GenBank/DDBJ whole genome shotgun (WGS) entry which is preliminary data.</text>
</comment>
<dbReference type="InterPro" id="IPR041661">
    <property type="entry name" value="ZN622/Rei1/Reh1_Znf-C2H2"/>
</dbReference>
<feature type="domain" description="C2H2-type" evidence="2">
    <location>
        <begin position="95"/>
        <end position="117"/>
    </location>
</feature>
<protein>
    <recommendedName>
        <fullName evidence="2">C2H2-type domain-containing protein</fullName>
    </recommendedName>
</protein>
<evidence type="ECO:0000313" key="3">
    <source>
        <dbReference type="EMBL" id="KAK9719233.1"/>
    </source>
</evidence>
<dbReference type="EMBL" id="JASJQH010007056">
    <property type="protein sequence ID" value="KAK9719233.1"/>
    <property type="molecule type" value="Genomic_DNA"/>
</dbReference>
<name>A0ABR2W3W0_9FUNG</name>
<sequence>MPNSSHSSTTIEQCLTTSEKSSNTHTKKRLKKLQAEVCPNLRCSVCPDKRFQTLSEYDRHFTSKRHLRRKVNYSVGTSKPTQTSDPMLEHRTWRCSTCKREFEYYHDWVKHLTSPTHFRTLEEAAKSLPQSKRPAYTLTEVRKVEWLVKEMDLETEEES</sequence>
<dbReference type="InterPro" id="IPR013087">
    <property type="entry name" value="Znf_C2H2_type"/>
</dbReference>
<dbReference type="SMART" id="SM00355">
    <property type="entry name" value="ZnF_C2H2"/>
    <property type="match status" value="2"/>
</dbReference>
<dbReference type="Proteomes" id="UP001479436">
    <property type="component" value="Unassembled WGS sequence"/>
</dbReference>
<reference evidence="3 4" key="1">
    <citation type="submission" date="2023-04" db="EMBL/GenBank/DDBJ databases">
        <title>Genome of Basidiobolus ranarum AG-B5.</title>
        <authorList>
            <person name="Stajich J.E."/>
            <person name="Carter-House D."/>
            <person name="Gryganskyi A."/>
        </authorList>
    </citation>
    <scope>NUCLEOTIDE SEQUENCE [LARGE SCALE GENOMIC DNA]</scope>
    <source>
        <strain evidence="3 4">AG-B5</strain>
    </source>
</reference>
<gene>
    <name evidence="3" type="ORF">K7432_004927</name>
</gene>
<accession>A0ABR2W3W0</accession>
<feature type="region of interest" description="Disordered" evidence="1">
    <location>
        <begin position="1"/>
        <end position="28"/>
    </location>
</feature>
<evidence type="ECO:0000259" key="2">
    <source>
        <dbReference type="PROSITE" id="PS00028"/>
    </source>
</evidence>
<evidence type="ECO:0000256" key="1">
    <source>
        <dbReference type="SAM" id="MobiDB-lite"/>
    </source>
</evidence>